<keyword evidence="4" id="KW-1185">Reference proteome</keyword>
<evidence type="ECO:0000313" key="4">
    <source>
        <dbReference type="Proteomes" id="UP001257739"/>
    </source>
</evidence>
<name>A0ABU1UK23_9ACTN</name>
<feature type="signal peptide" evidence="2">
    <location>
        <begin position="1"/>
        <end position="28"/>
    </location>
</feature>
<keyword evidence="1" id="KW-0812">Transmembrane</keyword>
<evidence type="ECO:0000256" key="2">
    <source>
        <dbReference type="SAM" id="SignalP"/>
    </source>
</evidence>
<dbReference type="Proteomes" id="UP001257739">
    <property type="component" value="Unassembled WGS sequence"/>
</dbReference>
<organism evidence="3 4">
    <name type="scientific">Aeromicrobium panaciterrae</name>
    <dbReference type="NCBI Taxonomy" id="363861"/>
    <lineage>
        <taxon>Bacteria</taxon>
        <taxon>Bacillati</taxon>
        <taxon>Actinomycetota</taxon>
        <taxon>Actinomycetes</taxon>
        <taxon>Propionibacteriales</taxon>
        <taxon>Nocardioidaceae</taxon>
        <taxon>Aeromicrobium</taxon>
    </lineage>
</organism>
<dbReference type="InterPro" id="IPR013783">
    <property type="entry name" value="Ig-like_fold"/>
</dbReference>
<evidence type="ECO:0000256" key="1">
    <source>
        <dbReference type="SAM" id="Phobius"/>
    </source>
</evidence>
<dbReference type="RefSeq" id="WP_309966015.1">
    <property type="nucleotide sequence ID" value="NZ_JAVDWH010000001.1"/>
</dbReference>
<feature type="chain" id="PRO_5045252778" description="Secreted protein" evidence="2">
    <location>
        <begin position="29"/>
        <end position="686"/>
    </location>
</feature>
<feature type="transmembrane region" description="Helical" evidence="1">
    <location>
        <begin position="646"/>
        <end position="666"/>
    </location>
</feature>
<reference evidence="3 4" key="1">
    <citation type="submission" date="2023-07" db="EMBL/GenBank/DDBJ databases">
        <title>Sorghum-associated microbial communities from plants grown in Nebraska, USA.</title>
        <authorList>
            <person name="Schachtman D."/>
        </authorList>
    </citation>
    <scope>NUCLEOTIDE SEQUENCE [LARGE SCALE GENOMIC DNA]</scope>
    <source>
        <strain evidence="3 4">BE248</strain>
    </source>
</reference>
<dbReference type="EMBL" id="JAVDWH010000001">
    <property type="protein sequence ID" value="MDR7085529.1"/>
    <property type="molecule type" value="Genomic_DNA"/>
</dbReference>
<protein>
    <recommendedName>
        <fullName evidence="5">Secreted protein</fullName>
    </recommendedName>
</protein>
<dbReference type="Pfam" id="PF19516">
    <property type="entry name" value="DUF6049"/>
    <property type="match status" value="1"/>
</dbReference>
<keyword evidence="1" id="KW-1133">Transmembrane helix</keyword>
<gene>
    <name evidence="3" type="ORF">J2X11_000368</name>
</gene>
<evidence type="ECO:0000313" key="3">
    <source>
        <dbReference type="EMBL" id="MDR7085529.1"/>
    </source>
</evidence>
<sequence length="686" mass="72437">MSSHRRRISMALLTTIVATLLVSAPSQAADKDPDLAVTITTLKPSFLKAGSDVTVRGTITNNDDHPWRKVQAYLVIPTNPFTTRAQLDDAIANGAANSGTRVIETGAYDELGTLAPGRSVAFQVKVPHEQLGISGSAGVYPMGVQVLGTDTDGSRSNDAIAAATTFLPSIAPGQKPVPTTVVWPFLVPDYRAADGNYHDPLATLTSIGAGGQLRNLLDLAKSLPPRSSTVLLDPALLVGIDDIANKRLIAKKVELTDLQASQAERFLQELLAYVRSQNVWILGFDRPDVLALTDNPDLRRGLTAAVDTATRSALTTYQLTGRRVTWPTKNGATAGLLRAERRDGETPLIVTPSSVPGWERRLGSIVSYESASGPIPLLVNDVIANVPGGSSVVSLRQRILSDAALAGLQRALDPTSRADAVTMVDPTWNPGPRPTTGGLASVFSSPFTSGSTLDDVLTRQVSKYSGRVPAKSTARTVSRAQLQAASDLSKAGDALTSIVTDDDQSVDATYSREVAGLLGVRWRSDPPLGISVANNLASRAVAEMAKIKIEGPPSVTLSSSSGGFPLTIINETSYDLRVGIDLDSSNPALDVPSVKPVNIAAGERQTLTVNIDLGQQSTTQLTAKLVSSGGAVIAESKAFNVRSSQIGVVLWVAIGLAGVLVLVALFRRFHRRRTGSSTTERLADDD</sequence>
<proteinExistence type="predicted"/>
<keyword evidence="2" id="KW-0732">Signal</keyword>
<dbReference type="Gene3D" id="2.60.40.10">
    <property type="entry name" value="Immunoglobulins"/>
    <property type="match status" value="1"/>
</dbReference>
<evidence type="ECO:0008006" key="5">
    <source>
        <dbReference type="Google" id="ProtNLM"/>
    </source>
</evidence>
<comment type="caution">
    <text evidence="3">The sequence shown here is derived from an EMBL/GenBank/DDBJ whole genome shotgun (WGS) entry which is preliminary data.</text>
</comment>
<keyword evidence="1" id="KW-0472">Membrane</keyword>
<dbReference type="InterPro" id="IPR046112">
    <property type="entry name" value="DUF6049"/>
</dbReference>
<accession>A0ABU1UK23</accession>